<evidence type="ECO:0000256" key="8">
    <source>
        <dbReference type="ARBA" id="ARBA00022918"/>
    </source>
</evidence>
<keyword evidence="2" id="KW-0645">Protease</keyword>
<proteinExistence type="predicted"/>
<dbReference type="AlphaFoldDB" id="A0A1Y1N1G2"/>
<evidence type="ECO:0000256" key="9">
    <source>
        <dbReference type="ARBA" id="ARBA00023268"/>
    </source>
</evidence>
<dbReference type="InterPro" id="IPR001584">
    <property type="entry name" value="Integrase_cat-core"/>
</dbReference>
<feature type="domain" description="Reverse transcriptase" evidence="11">
    <location>
        <begin position="2"/>
        <end position="179"/>
    </location>
</feature>
<dbReference type="PANTHER" id="PTHR37984">
    <property type="entry name" value="PROTEIN CBG26694"/>
    <property type="match status" value="1"/>
</dbReference>
<dbReference type="Gene3D" id="1.10.340.70">
    <property type="match status" value="1"/>
</dbReference>
<name>A0A1Y1N1G2_PHOPY</name>
<dbReference type="InterPro" id="IPR012337">
    <property type="entry name" value="RNaseH-like_sf"/>
</dbReference>
<dbReference type="GO" id="GO:0006508">
    <property type="term" value="P:proteolysis"/>
    <property type="evidence" value="ECO:0007669"/>
    <property type="project" value="UniProtKB-KW"/>
</dbReference>
<evidence type="ECO:0000256" key="6">
    <source>
        <dbReference type="ARBA" id="ARBA00022759"/>
    </source>
</evidence>
<keyword evidence="9" id="KW-0511">Multifunctional enzyme</keyword>
<dbReference type="GO" id="GO:0003676">
    <property type="term" value="F:nucleic acid binding"/>
    <property type="evidence" value="ECO:0007669"/>
    <property type="project" value="InterPro"/>
</dbReference>
<dbReference type="SUPFAM" id="SSF56672">
    <property type="entry name" value="DNA/RNA polymerases"/>
    <property type="match status" value="1"/>
</dbReference>
<dbReference type="Gene3D" id="3.30.420.10">
    <property type="entry name" value="Ribonuclease H-like superfamily/Ribonuclease H"/>
    <property type="match status" value="1"/>
</dbReference>
<dbReference type="GO" id="GO:0042575">
    <property type="term" value="C:DNA polymerase complex"/>
    <property type="evidence" value="ECO:0007669"/>
    <property type="project" value="UniProtKB-ARBA"/>
</dbReference>
<evidence type="ECO:0000256" key="10">
    <source>
        <dbReference type="SAM" id="MobiDB-lite"/>
    </source>
</evidence>
<feature type="region of interest" description="Disordered" evidence="10">
    <location>
        <begin position="783"/>
        <end position="880"/>
    </location>
</feature>
<keyword evidence="5" id="KW-0540">Nuclease</keyword>
<dbReference type="EC" id="2.7.7.49" evidence="1"/>
<dbReference type="GO" id="GO:0004519">
    <property type="term" value="F:endonuclease activity"/>
    <property type="evidence" value="ECO:0007669"/>
    <property type="project" value="UniProtKB-KW"/>
</dbReference>
<dbReference type="GO" id="GO:0015074">
    <property type="term" value="P:DNA integration"/>
    <property type="evidence" value="ECO:0007669"/>
    <property type="project" value="InterPro"/>
</dbReference>
<dbReference type="CDD" id="cd01647">
    <property type="entry name" value="RT_LTR"/>
    <property type="match status" value="1"/>
</dbReference>
<dbReference type="PROSITE" id="PS50878">
    <property type="entry name" value="RT_POL"/>
    <property type="match status" value="1"/>
</dbReference>
<keyword evidence="4" id="KW-0548">Nucleotidyltransferase</keyword>
<evidence type="ECO:0000256" key="4">
    <source>
        <dbReference type="ARBA" id="ARBA00022695"/>
    </source>
</evidence>
<dbReference type="FunFam" id="3.10.10.10:FF:000007">
    <property type="entry name" value="Retrovirus-related Pol polyprotein from transposon 17.6-like Protein"/>
    <property type="match status" value="1"/>
</dbReference>
<feature type="compositionally biased region" description="Basic and acidic residues" evidence="10">
    <location>
        <begin position="794"/>
        <end position="810"/>
    </location>
</feature>
<dbReference type="Pfam" id="PF00078">
    <property type="entry name" value="RVT_1"/>
    <property type="match status" value="1"/>
</dbReference>
<dbReference type="InterPro" id="IPR041577">
    <property type="entry name" value="RT_RNaseH_2"/>
</dbReference>
<keyword evidence="7" id="KW-0378">Hydrolase</keyword>
<evidence type="ECO:0000313" key="13">
    <source>
        <dbReference type="EMBL" id="JAV90495.1"/>
    </source>
</evidence>
<organism evidence="13">
    <name type="scientific">Photinus pyralis</name>
    <name type="common">Common eastern firefly</name>
    <name type="synonym">Lampyris pyralis</name>
    <dbReference type="NCBI Taxonomy" id="7054"/>
    <lineage>
        <taxon>Eukaryota</taxon>
        <taxon>Metazoa</taxon>
        <taxon>Ecdysozoa</taxon>
        <taxon>Arthropoda</taxon>
        <taxon>Hexapoda</taxon>
        <taxon>Insecta</taxon>
        <taxon>Pterygota</taxon>
        <taxon>Neoptera</taxon>
        <taxon>Endopterygota</taxon>
        <taxon>Coleoptera</taxon>
        <taxon>Polyphaga</taxon>
        <taxon>Elateriformia</taxon>
        <taxon>Elateroidea</taxon>
        <taxon>Lampyridae</taxon>
        <taxon>Lampyrinae</taxon>
        <taxon>Photinus</taxon>
    </lineage>
</organism>
<dbReference type="EMBL" id="GEZM01017686">
    <property type="protein sequence ID" value="JAV90495.1"/>
    <property type="molecule type" value="Transcribed_RNA"/>
</dbReference>
<dbReference type="FunFam" id="3.10.20.370:FF:000001">
    <property type="entry name" value="Retrovirus-related Pol polyprotein from transposon 17.6-like protein"/>
    <property type="match status" value="1"/>
</dbReference>
<dbReference type="InterPro" id="IPR000477">
    <property type="entry name" value="RT_dom"/>
</dbReference>
<protein>
    <recommendedName>
        <fullName evidence="1">RNA-directed DNA polymerase</fullName>
        <ecNumber evidence="1">2.7.7.49</ecNumber>
    </recommendedName>
</protein>
<evidence type="ECO:0000256" key="2">
    <source>
        <dbReference type="ARBA" id="ARBA00022670"/>
    </source>
</evidence>
<dbReference type="GO" id="GO:0008233">
    <property type="term" value="F:peptidase activity"/>
    <property type="evidence" value="ECO:0007669"/>
    <property type="project" value="UniProtKB-KW"/>
</dbReference>
<sequence>MLQLGIARPSSSPWSAPLHLVPKKSTEWRPCGDYRALNARTIPDRYPVPHIEDFAQELAGKHIFSTIDLVKAYHQIPVTKDDIPKTAITTPFGLFEFPYMTFGLRNAAQTFQRFMDDILRDLNFCYAYIDDILVASENQEQHTEHLRQLFQKLSDNGIVINPEKCHFGKQEIQFLGYQVSSQGTRPLAGKVQAIIDFPRPETAKKLRQVLGMINYYRRFIQGAADTQAPLHALLKGKLKGNQPLHWTPEAIQAFESCKQQIAQATMVHHPIPNAPLAVTTDASDFAIGGVIQQLNKEQWEPLAFFSKKLSPAECKYGAYDRELLAIYQTIKHHKHMLEGRLFTIYTDHKPITHAFQQKPEKCSPRQFRYLDYIGQFSTDIKHIAGKENVIADNLSRIDQISKGVDFDALGTDQETDLELRATLQSNTSLQLQKIQLHHAKKPIYCDISQGFIRPFVTTPFRKEAFTSLHQLSHPGIKATTKILTDKFVWPGIKKDCAQWTKQCDHCQRNKVTRHTRTAVTPFPVTRHRFEHVHIDLVGPLPESQGFKYILTCIDRYTRWTEAIPISNIESETVAQEFINHWIARFGVPLQVTTDQGRQFEAALFHSLAKLIGFKRIRTTAYHPQANGMVERFHRQLKTALRCHDTTRWTQALPIVLLGIRNAWKEDIQATAAEMVYGQGLKLPGEFFEKQTNEPSLGQETFVTQLRQHMQELQPADASNHDTQRRIFKSQRQETATHVYIRIDATQKPLSPLYEGPYPVSHRTDKLTRVTKNGKTITVSNDRIKPAYIETSAPQERKTSEPEKTAGKAEPADATPKTVTTRSGRRVRPRVHFQCNSVSSKRVCGGSPRQAREKREREPLESAREPVPPLTRAPPRPRCPL</sequence>
<dbReference type="FunFam" id="3.30.420.10:FF:000032">
    <property type="entry name" value="Retrovirus-related Pol polyprotein from transposon 297-like Protein"/>
    <property type="match status" value="1"/>
</dbReference>
<dbReference type="InterPro" id="IPR041588">
    <property type="entry name" value="Integrase_H2C2"/>
</dbReference>
<dbReference type="InterPro" id="IPR050951">
    <property type="entry name" value="Retrovirus_Pol_polyprotein"/>
</dbReference>
<dbReference type="PROSITE" id="PS50994">
    <property type="entry name" value="INTEGRASE"/>
    <property type="match status" value="1"/>
</dbReference>
<evidence type="ECO:0000256" key="1">
    <source>
        <dbReference type="ARBA" id="ARBA00012493"/>
    </source>
</evidence>
<dbReference type="FunFam" id="3.30.70.270:FF:000020">
    <property type="entry name" value="Transposon Tf2-6 polyprotein-like Protein"/>
    <property type="match status" value="1"/>
</dbReference>
<dbReference type="PANTHER" id="PTHR37984:SF5">
    <property type="entry name" value="PROTEIN NYNRIN-LIKE"/>
    <property type="match status" value="1"/>
</dbReference>
<evidence type="ECO:0000256" key="5">
    <source>
        <dbReference type="ARBA" id="ARBA00022722"/>
    </source>
</evidence>
<evidence type="ECO:0000256" key="3">
    <source>
        <dbReference type="ARBA" id="ARBA00022679"/>
    </source>
</evidence>
<dbReference type="CDD" id="cd09274">
    <property type="entry name" value="RNase_HI_RT_Ty3"/>
    <property type="match status" value="1"/>
</dbReference>
<feature type="compositionally biased region" description="Basic and acidic residues" evidence="10">
    <location>
        <begin position="849"/>
        <end position="863"/>
    </location>
</feature>
<dbReference type="InterPro" id="IPR043502">
    <property type="entry name" value="DNA/RNA_pol_sf"/>
</dbReference>
<dbReference type="SUPFAM" id="SSF53098">
    <property type="entry name" value="Ribonuclease H-like"/>
    <property type="match status" value="1"/>
</dbReference>
<evidence type="ECO:0000256" key="7">
    <source>
        <dbReference type="ARBA" id="ARBA00022801"/>
    </source>
</evidence>
<reference evidence="13" key="1">
    <citation type="journal article" date="2016" name="Sci. Rep.">
        <title>Molecular characterization of firefly nuptial gifts: a multi-omics approach sheds light on postcopulatory sexual selection.</title>
        <authorList>
            <person name="Al-Wathiqui N."/>
            <person name="Fallon T.R."/>
            <person name="South A."/>
            <person name="Weng J.K."/>
            <person name="Lewis S.M."/>
        </authorList>
    </citation>
    <scope>NUCLEOTIDE SEQUENCE</scope>
</reference>
<feature type="domain" description="Integrase catalytic" evidence="12">
    <location>
        <begin position="519"/>
        <end position="691"/>
    </location>
</feature>
<dbReference type="GO" id="GO:0003964">
    <property type="term" value="F:RNA-directed DNA polymerase activity"/>
    <property type="evidence" value="ECO:0007669"/>
    <property type="project" value="UniProtKB-KW"/>
</dbReference>
<keyword evidence="6" id="KW-0255">Endonuclease</keyword>
<evidence type="ECO:0000259" key="12">
    <source>
        <dbReference type="PROSITE" id="PS50994"/>
    </source>
</evidence>
<dbReference type="Gene3D" id="3.10.10.10">
    <property type="entry name" value="HIV Type 1 Reverse Transcriptase, subunit A, domain 1"/>
    <property type="match status" value="1"/>
</dbReference>
<dbReference type="Gene3D" id="3.30.70.270">
    <property type="match status" value="2"/>
</dbReference>
<feature type="compositionally biased region" description="Pro residues" evidence="10">
    <location>
        <begin position="865"/>
        <end position="880"/>
    </location>
</feature>
<dbReference type="Pfam" id="PF17919">
    <property type="entry name" value="RT_RNaseH_2"/>
    <property type="match status" value="1"/>
</dbReference>
<dbReference type="Pfam" id="PF17921">
    <property type="entry name" value="Integrase_H2C2"/>
    <property type="match status" value="1"/>
</dbReference>
<evidence type="ECO:0000259" key="11">
    <source>
        <dbReference type="PROSITE" id="PS50878"/>
    </source>
</evidence>
<keyword evidence="8" id="KW-0695">RNA-directed DNA polymerase</keyword>
<dbReference type="Pfam" id="PF00665">
    <property type="entry name" value="rve"/>
    <property type="match status" value="1"/>
</dbReference>
<dbReference type="InterPro" id="IPR036397">
    <property type="entry name" value="RNaseH_sf"/>
</dbReference>
<dbReference type="InterPro" id="IPR043128">
    <property type="entry name" value="Rev_trsase/Diguanyl_cyclase"/>
</dbReference>
<keyword evidence="3" id="KW-0808">Transferase</keyword>
<accession>A0A1Y1N1G2</accession>